<dbReference type="RefSeq" id="WP_241827533.1">
    <property type="nucleotide sequence ID" value="NZ_LT629732.1"/>
</dbReference>
<dbReference type="STRING" id="117157.SAMN04489717_4134"/>
<name>A0A1H1VNJ4_9ACTN</name>
<protein>
    <submittedName>
        <fullName evidence="1">Uncharacterized protein</fullName>
    </submittedName>
</protein>
<accession>A0A1H1VNJ4</accession>
<gene>
    <name evidence="1" type="ORF">SAMN04489717_4134</name>
</gene>
<dbReference type="EMBL" id="LT629732">
    <property type="protein sequence ID" value="SDS86060.1"/>
    <property type="molecule type" value="Genomic_DNA"/>
</dbReference>
<evidence type="ECO:0000313" key="1">
    <source>
        <dbReference type="EMBL" id="SDS86060.1"/>
    </source>
</evidence>
<keyword evidence="2" id="KW-1185">Reference proteome</keyword>
<proteinExistence type="predicted"/>
<dbReference type="Proteomes" id="UP000198983">
    <property type="component" value="Chromosome I"/>
</dbReference>
<reference evidence="1 2" key="1">
    <citation type="submission" date="2016-10" db="EMBL/GenBank/DDBJ databases">
        <authorList>
            <person name="de Groot N.N."/>
        </authorList>
    </citation>
    <scope>NUCLEOTIDE SEQUENCE [LARGE SCALE GENOMIC DNA]</scope>
    <source>
        <strain evidence="1 2">DSM 22024</strain>
    </source>
</reference>
<organism evidence="1 2">
    <name type="scientific">Actinopolymorpha singaporensis</name>
    <dbReference type="NCBI Taxonomy" id="117157"/>
    <lineage>
        <taxon>Bacteria</taxon>
        <taxon>Bacillati</taxon>
        <taxon>Actinomycetota</taxon>
        <taxon>Actinomycetes</taxon>
        <taxon>Propionibacteriales</taxon>
        <taxon>Actinopolymorphaceae</taxon>
        <taxon>Actinopolymorpha</taxon>
    </lineage>
</organism>
<evidence type="ECO:0000313" key="2">
    <source>
        <dbReference type="Proteomes" id="UP000198983"/>
    </source>
</evidence>
<sequence>MSTMSMVPRAVRLATWANSWLLGATSLDEADEAVRADDAAHHVIGLPGQDEPVPLLLSLGTLRNLGTRAVSPALPVPGDPLGLAGPPAFTEAAIEAGEAVVCEGAGLGLVPHVIGAGVQWRVYAATPAPPEGFGDASLELAHTLQEVIDTLADLDVARWRPEMAEALTDLREVGSRSRDGLPPGYAPRAEALATRARRCLLVCELALVDEGGSASAYEADSRRRALRRLEHAARRALVAACARPRPAAGPDGP</sequence>
<dbReference type="AlphaFoldDB" id="A0A1H1VNJ4"/>